<dbReference type="InterPro" id="IPR000782">
    <property type="entry name" value="FAS1_domain"/>
</dbReference>
<dbReference type="Gene3D" id="2.30.180.10">
    <property type="entry name" value="FAS1 domain"/>
    <property type="match status" value="1"/>
</dbReference>
<dbReference type="InterPro" id="IPR036378">
    <property type="entry name" value="FAS1_dom_sf"/>
</dbReference>
<protein>
    <recommendedName>
        <fullName evidence="1">FAS1 domain-containing protein</fullName>
    </recommendedName>
</protein>
<sequence length="225" mass="25374">MKLALALLLASYLVSCKKNDIIDGGTHDPHVNMTTYDYLKSNSWQLFDTTIMLIDKAGLKDVINGDVTFFAPTDNCINKYLAKRRDAARKISEKLDYNLDSLLKEFTPQMLHDSMGMYIFKGKITRDQLTSTGKSYESVIPGAPLWLFLIPYQYVNEGLMTTNGYIVSARRVYGEPDIIVNDKYQDPTGKKELLDISGICQTSGVLTTNGVLHVMANSHVWNFLR</sequence>
<evidence type="ECO:0000313" key="3">
    <source>
        <dbReference type="Proteomes" id="UP000583266"/>
    </source>
</evidence>
<keyword evidence="3" id="KW-1185">Reference proteome</keyword>
<dbReference type="Pfam" id="PF02469">
    <property type="entry name" value="Fasciclin"/>
    <property type="match status" value="1"/>
</dbReference>
<gene>
    <name evidence="2" type="ORF">HHL17_20570</name>
</gene>
<proteinExistence type="predicted"/>
<evidence type="ECO:0000259" key="1">
    <source>
        <dbReference type="Pfam" id="PF02469"/>
    </source>
</evidence>
<organism evidence="2 3">
    <name type="scientific">Chitinophaga fulva</name>
    <dbReference type="NCBI Taxonomy" id="2728842"/>
    <lineage>
        <taxon>Bacteria</taxon>
        <taxon>Pseudomonadati</taxon>
        <taxon>Bacteroidota</taxon>
        <taxon>Chitinophagia</taxon>
        <taxon>Chitinophagales</taxon>
        <taxon>Chitinophagaceae</taxon>
        <taxon>Chitinophaga</taxon>
    </lineage>
</organism>
<accession>A0A848GMG8</accession>
<feature type="domain" description="FAS1" evidence="1">
    <location>
        <begin position="47"/>
        <end position="146"/>
    </location>
</feature>
<dbReference type="SUPFAM" id="SSF82153">
    <property type="entry name" value="FAS1 domain"/>
    <property type="match status" value="1"/>
</dbReference>
<dbReference type="RefSeq" id="WP_169226669.1">
    <property type="nucleotide sequence ID" value="NZ_JABBGC010000002.1"/>
</dbReference>
<reference evidence="2 3" key="1">
    <citation type="submission" date="2020-04" db="EMBL/GenBank/DDBJ databases">
        <title>Chitinophaga sp. G-6-1-13 sp. nov., isolated from soil.</title>
        <authorList>
            <person name="Dahal R.H."/>
            <person name="Chaudhary D.K."/>
        </authorList>
    </citation>
    <scope>NUCLEOTIDE SEQUENCE [LARGE SCALE GENOMIC DNA]</scope>
    <source>
        <strain evidence="2 3">G-6-1-13</strain>
    </source>
</reference>
<evidence type="ECO:0000313" key="2">
    <source>
        <dbReference type="EMBL" id="NML39606.1"/>
    </source>
</evidence>
<dbReference type="EMBL" id="JABBGC010000002">
    <property type="protein sequence ID" value="NML39606.1"/>
    <property type="molecule type" value="Genomic_DNA"/>
</dbReference>
<name>A0A848GMG8_9BACT</name>
<dbReference type="AlphaFoldDB" id="A0A848GMG8"/>
<dbReference type="Proteomes" id="UP000583266">
    <property type="component" value="Unassembled WGS sequence"/>
</dbReference>
<comment type="caution">
    <text evidence="2">The sequence shown here is derived from an EMBL/GenBank/DDBJ whole genome shotgun (WGS) entry which is preliminary data.</text>
</comment>